<proteinExistence type="predicted"/>
<dbReference type="GO" id="GO:0006508">
    <property type="term" value="P:proteolysis"/>
    <property type="evidence" value="ECO:0007669"/>
    <property type="project" value="InterPro"/>
</dbReference>
<reference evidence="2 3" key="1">
    <citation type="journal article" date="2016" name="Int. J. Syst. Evol. Microbiol.">
        <title>Polaribacter haliotis sp. nov., isolated from the gut of abalone Haliotis discus hannai.</title>
        <authorList>
            <person name="Kim Y.O."/>
            <person name="Park I.S."/>
            <person name="Park S."/>
            <person name="Nam B.H."/>
            <person name="Park J.M."/>
            <person name="Kim D.G."/>
            <person name="Yoon J.H."/>
        </authorList>
    </citation>
    <scope>NUCLEOTIDE SEQUENCE [LARGE SCALE GENOMIC DNA]</scope>
    <source>
        <strain evidence="2 3">KCTC 52418</strain>
    </source>
</reference>
<dbReference type="GO" id="GO:0008233">
    <property type="term" value="F:peptidase activity"/>
    <property type="evidence" value="ECO:0007669"/>
    <property type="project" value="InterPro"/>
</dbReference>
<evidence type="ECO:0000313" key="2">
    <source>
        <dbReference type="EMBL" id="QOD62442.1"/>
    </source>
</evidence>
<dbReference type="EMBL" id="CP061813">
    <property type="protein sequence ID" value="QOD62442.1"/>
    <property type="molecule type" value="Genomic_DNA"/>
</dbReference>
<dbReference type="AlphaFoldDB" id="A0A7L8AKB9"/>
<protein>
    <submittedName>
        <fullName evidence="2">M15 family metallopeptidase</fullName>
    </submittedName>
</protein>
<dbReference type="SUPFAM" id="SSF55166">
    <property type="entry name" value="Hedgehog/DD-peptidase"/>
    <property type="match status" value="1"/>
</dbReference>
<dbReference type="OrthoDB" id="9792074at2"/>
<dbReference type="PANTHER" id="PTHR34385">
    <property type="entry name" value="D-ALANYL-D-ALANINE CARBOXYPEPTIDASE"/>
    <property type="match status" value="1"/>
</dbReference>
<evidence type="ECO:0000259" key="1">
    <source>
        <dbReference type="Pfam" id="PF02557"/>
    </source>
</evidence>
<dbReference type="Pfam" id="PF02557">
    <property type="entry name" value="VanY"/>
    <property type="match status" value="1"/>
</dbReference>
<evidence type="ECO:0000313" key="3">
    <source>
        <dbReference type="Proteomes" id="UP000516764"/>
    </source>
</evidence>
<dbReference type="Gene3D" id="3.30.1380.10">
    <property type="match status" value="1"/>
</dbReference>
<feature type="domain" description="D-alanyl-D-alanine carboxypeptidase-like core" evidence="1">
    <location>
        <begin position="76"/>
        <end position="210"/>
    </location>
</feature>
<keyword evidence="3" id="KW-1185">Reference proteome</keyword>
<name>A0A7L8AKB9_9FLAO</name>
<dbReference type="InterPro" id="IPR009045">
    <property type="entry name" value="Zn_M74/Hedgehog-like"/>
</dbReference>
<sequence length="257" mass="30164">MLGIFKLFINLSLCLLLFGNCNKPKKQKTAEIVSIKVDTIPKTPKYLTKNYVLGKFDYINNADFVLVPKEISNKKIYLRKKVLTAFLEMKNAAEKENISFNIISGTRNFSHQKRIWNYKWNTKYKNLPPLKRAKKILEFSSMPSTSRHHWGTDLDINSLNNSYFTKGKGLKEYNWLLKNASKFGFYQVYTSKENGRTGYYEEKWHWTYLPLSSTYLNYYNIHITLNDIADFEGSEYAQELNIIKNYVNGVNLEILKP</sequence>
<dbReference type="KEGG" id="phal:H9I45_06735"/>
<organism evidence="2 3">
    <name type="scientific">Polaribacter haliotis</name>
    <dbReference type="NCBI Taxonomy" id="1888915"/>
    <lineage>
        <taxon>Bacteria</taxon>
        <taxon>Pseudomonadati</taxon>
        <taxon>Bacteroidota</taxon>
        <taxon>Flavobacteriia</taxon>
        <taxon>Flavobacteriales</taxon>
        <taxon>Flavobacteriaceae</taxon>
    </lineage>
</organism>
<dbReference type="InterPro" id="IPR003709">
    <property type="entry name" value="VanY-like_core_dom"/>
</dbReference>
<dbReference type="CDD" id="cd14847">
    <property type="entry name" value="DD-carboxypeptidase_like"/>
    <property type="match status" value="1"/>
</dbReference>
<dbReference type="InterPro" id="IPR052179">
    <property type="entry name" value="DD-CPase-like"/>
</dbReference>
<accession>A0A7L8AKB9</accession>
<dbReference type="PANTHER" id="PTHR34385:SF1">
    <property type="entry name" value="PEPTIDOGLYCAN L-ALANYL-D-GLUTAMATE ENDOPEPTIDASE CWLK"/>
    <property type="match status" value="1"/>
</dbReference>
<dbReference type="Proteomes" id="UP000516764">
    <property type="component" value="Chromosome"/>
</dbReference>
<gene>
    <name evidence="2" type="ORF">H9I45_06735</name>
</gene>